<name>A0A1Y1Q9B6_9GAMM</name>
<reference evidence="1 2" key="1">
    <citation type="submission" date="2017-01" db="EMBL/GenBank/DDBJ databases">
        <title>Novel large sulfur bacteria in the metagenomes of groundwater-fed chemosynthetic microbial mats in the Lake Huron basin.</title>
        <authorList>
            <person name="Sharrar A.M."/>
            <person name="Flood B.E."/>
            <person name="Bailey J.V."/>
            <person name="Jones D.S."/>
            <person name="Biddanda B."/>
            <person name="Ruberg S.A."/>
            <person name="Marcus D.N."/>
            <person name="Dick G.J."/>
        </authorList>
    </citation>
    <scope>NUCLEOTIDE SEQUENCE [LARGE SCALE GENOMIC DNA]</scope>
    <source>
        <strain evidence="1">A8</strain>
    </source>
</reference>
<evidence type="ECO:0000313" key="1">
    <source>
        <dbReference type="EMBL" id="OQX00419.1"/>
    </source>
</evidence>
<feature type="non-terminal residue" evidence="1">
    <location>
        <position position="1"/>
    </location>
</feature>
<sequence>MDLSNQIRVFLSEITLADMTAKMEVQATAARQNDKRIDFRAHHSHSH</sequence>
<dbReference type="EMBL" id="MTEJ01000645">
    <property type="protein sequence ID" value="OQX00419.1"/>
    <property type="molecule type" value="Genomic_DNA"/>
</dbReference>
<gene>
    <name evidence="1" type="ORF">BWK73_48445</name>
</gene>
<evidence type="ECO:0000313" key="2">
    <source>
        <dbReference type="Proteomes" id="UP000192491"/>
    </source>
</evidence>
<accession>A0A1Y1Q9B6</accession>
<comment type="caution">
    <text evidence="1">The sequence shown here is derived from an EMBL/GenBank/DDBJ whole genome shotgun (WGS) entry which is preliminary data.</text>
</comment>
<protein>
    <submittedName>
        <fullName evidence="1">Fe-S cluster assembly transcriptional regulator IscR</fullName>
    </submittedName>
</protein>
<dbReference type="Proteomes" id="UP000192491">
    <property type="component" value="Unassembled WGS sequence"/>
</dbReference>
<organism evidence="1 2">
    <name type="scientific">Thiothrix lacustris</name>
    <dbReference type="NCBI Taxonomy" id="525917"/>
    <lineage>
        <taxon>Bacteria</taxon>
        <taxon>Pseudomonadati</taxon>
        <taxon>Pseudomonadota</taxon>
        <taxon>Gammaproteobacteria</taxon>
        <taxon>Thiotrichales</taxon>
        <taxon>Thiotrichaceae</taxon>
        <taxon>Thiothrix</taxon>
    </lineage>
</organism>
<dbReference type="AlphaFoldDB" id="A0A1Y1Q9B6"/>
<proteinExistence type="predicted"/>